<reference evidence="4" key="2">
    <citation type="submission" date="2020-11" db="EMBL/GenBank/DDBJ databases">
        <authorList>
            <consortium name="DOE Joint Genome Institute"/>
            <person name="Kuo A."/>
            <person name="Miyauchi S."/>
            <person name="Kiss E."/>
            <person name="Drula E."/>
            <person name="Kohler A."/>
            <person name="Sanchez-Garcia M."/>
            <person name="Andreopoulos B."/>
            <person name="Barry K.W."/>
            <person name="Bonito G."/>
            <person name="Buee M."/>
            <person name="Carver A."/>
            <person name="Chen C."/>
            <person name="Cichocki N."/>
            <person name="Clum A."/>
            <person name="Culley D."/>
            <person name="Crous P.W."/>
            <person name="Fauchery L."/>
            <person name="Girlanda M."/>
            <person name="Hayes R."/>
            <person name="Keri Z."/>
            <person name="Labutti K."/>
            <person name="Lipzen A."/>
            <person name="Lombard V."/>
            <person name="Magnuson J."/>
            <person name="Maillard F."/>
            <person name="Morin E."/>
            <person name="Murat C."/>
            <person name="Nolan M."/>
            <person name="Ohm R."/>
            <person name="Pangilinan J."/>
            <person name="Pereira M."/>
            <person name="Perotto S."/>
            <person name="Peter M."/>
            <person name="Riley R."/>
            <person name="Sitrit Y."/>
            <person name="Stielow B."/>
            <person name="Szollosi G."/>
            <person name="Zifcakova L."/>
            <person name="Stursova M."/>
            <person name="Spatafora J.W."/>
            <person name="Tedersoo L."/>
            <person name="Vaario L.-M."/>
            <person name="Yamada A."/>
            <person name="Yan M."/>
            <person name="Wang P."/>
            <person name="Xu J."/>
            <person name="Bruns T."/>
            <person name="Baldrian P."/>
            <person name="Vilgalys R."/>
            <person name="Henrissat B."/>
            <person name="Grigoriev I.V."/>
            <person name="Hibbett D."/>
            <person name="Nagy L.G."/>
            <person name="Martin F.M."/>
        </authorList>
    </citation>
    <scope>NUCLEOTIDE SEQUENCE</scope>
    <source>
        <strain evidence="4">UH-Tt-Lm1</strain>
    </source>
</reference>
<comment type="caution">
    <text evidence="4">The sequence shown here is derived from an EMBL/GenBank/DDBJ whole genome shotgun (WGS) entry which is preliminary data.</text>
</comment>
<feature type="region of interest" description="Disordered" evidence="1">
    <location>
        <begin position="74"/>
        <end position="126"/>
    </location>
</feature>
<evidence type="ECO:0000256" key="1">
    <source>
        <dbReference type="SAM" id="MobiDB-lite"/>
    </source>
</evidence>
<dbReference type="AlphaFoldDB" id="A0A9P6HMS9"/>
<feature type="compositionally biased region" description="Basic and acidic residues" evidence="1">
    <location>
        <begin position="114"/>
        <end position="126"/>
    </location>
</feature>
<feature type="transmembrane region" description="Helical" evidence="2">
    <location>
        <begin position="41"/>
        <end position="63"/>
    </location>
</feature>
<keyword evidence="5" id="KW-1185">Reference proteome</keyword>
<organism evidence="4 5">
    <name type="scientific">Thelephora terrestris</name>
    <dbReference type="NCBI Taxonomy" id="56493"/>
    <lineage>
        <taxon>Eukaryota</taxon>
        <taxon>Fungi</taxon>
        <taxon>Dikarya</taxon>
        <taxon>Basidiomycota</taxon>
        <taxon>Agaricomycotina</taxon>
        <taxon>Agaricomycetes</taxon>
        <taxon>Thelephorales</taxon>
        <taxon>Thelephoraceae</taxon>
        <taxon>Thelephora</taxon>
    </lineage>
</organism>
<evidence type="ECO:0000313" key="5">
    <source>
        <dbReference type="Proteomes" id="UP000736335"/>
    </source>
</evidence>
<evidence type="ECO:0000256" key="3">
    <source>
        <dbReference type="SAM" id="SignalP"/>
    </source>
</evidence>
<reference evidence="4" key="1">
    <citation type="journal article" date="2020" name="Nat. Commun.">
        <title>Large-scale genome sequencing of mycorrhizal fungi provides insights into the early evolution of symbiotic traits.</title>
        <authorList>
            <person name="Miyauchi S."/>
            <person name="Kiss E."/>
            <person name="Kuo A."/>
            <person name="Drula E."/>
            <person name="Kohler A."/>
            <person name="Sanchez-Garcia M."/>
            <person name="Morin E."/>
            <person name="Andreopoulos B."/>
            <person name="Barry K.W."/>
            <person name="Bonito G."/>
            <person name="Buee M."/>
            <person name="Carver A."/>
            <person name="Chen C."/>
            <person name="Cichocki N."/>
            <person name="Clum A."/>
            <person name="Culley D."/>
            <person name="Crous P.W."/>
            <person name="Fauchery L."/>
            <person name="Girlanda M."/>
            <person name="Hayes R.D."/>
            <person name="Keri Z."/>
            <person name="LaButti K."/>
            <person name="Lipzen A."/>
            <person name="Lombard V."/>
            <person name="Magnuson J."/>
            <person name="Maillard F."/>
            <person name="Murat C."/>
            <person name="Nolan M."/>
            <person name="Ohm R.A."/>
            <person name="Pangilinan J."/>
            <person name="Pereira M.F."/>
            <person name="Perotto S."/>
            <person name="Peter M."/>
            <person name="Pfister S."/>
            <person name="Riley R."/>
            <person name="Sitrit Y."/>
            <person name="Stielow J.B."/>
            <person name="Szollosi G."/>
            <person name="Zifcakova L."/>
            <person name="Stursova M."/>
            <person name="Spatafora J.W."/>
            <person name="Tedersoo L."/>
            <person name="Vaario L.M."/>
            <person name="Yamada A."/>
            <person name="Yan M."/>
            <person name="Wang P."/>
            <person name="Xu J."/>
            <person name="Bruns T."/>
            <person name="Baldrian P."/>
            <person name="Vilgalys R."/>
            <person name="Dunand C."/>
            <person name="Henrissat B."/>
            <person name="Grigoriev I.V."/>
            <person name="Hibbett D."/>
            <person name="Nagy L.G."/>
            <person name="Martin F.M."/>
        </authorList>
    </citation>
    <scope>NUCLEOTIDE SEQUENCE</scope>
    <source>
        <strain evidence="4">UH-Tt-Lm1</strain>
    </source>
</reference>
<keyword evidence="3" id="KW-0732">Signal</keyword>
<name>A0A9P6HMS9_9AGAM</name>
<keyword evidence="2" id="KW-0472">Membrane</keyword>
<feature type="chain" id="PRO_5040306126" evidence="3">
    <location>
        <begin position="22"/>
        <end position="126"/>
    </location>
</feature>
<gene>
    <name evidence="4" type="ORF">BJ322DRAFT_1043900</name>
</gene>
<keyword evidence="2" id="KW-0812">Transmembrane</keyword>
<evidence type="ECO:0000256" key="2">
    <source>
        <dbReference type="SAM" id="Phobius"/>
    </source>
</evidence>
<dbReference type="EMBL" id="WIUZ02000003">
    <property type="protein sequence ID" value="KAF9789725.1"/>
    <property type="molecule type" value="Genomic_DNA"/>
</dbReference>
<feature type="signal peptide" evidence="3">
    <location>
        <begin position="1"/>
        <end position="21"/>
    </location>
</feature>
<dbReference type="Proteomes" id="UP000736335">
    <property type="component" value="Unassembled WGS sequence"/>
</dbReference>
<keyword evidence="2" id="KW-1133">Transmembrane helix</keyword>
<evidence type="ECO:0000313" key="4">
    <source>
        <dbReference type="EMBL" id="KAF9789725.1"/>
    </source>
</evidence>
<proteinExistence type="predicted"/>
<protein>
    <submittedName>
        <fullName evidence="4">Uncharacterized protein</fullName>
    </submittedName>
</protein>
<sequence length="126" mass="13907">MSFVSLPLSLLLASFIFPVYSDALGQTDGSPDGHLGTTWEVVVAVSLGLLLFIAATTITILIIRQRRRQLKQLKQPDFTYASRPTPPAFAPSMPYGLSRPSSVYQPRDKHGRHGSPDRASRLRETV</sequence>
<accession>A0A9P6HMS9</accession>